<dbReference type="GO" id="GO:0003677">
    <property type="term" value="F:DNA binding"/>
    <property type="evidence" value="ECO:0007669"/>
    <property type="project" value="UniProtKB-KW"/>
</dbReference>
<accession>A0A8S5QTD5</accession>
<sequence>MLDKYIKEASEKFGVPEKVVKAVCDSACRLVKRTMRGVHANRVLSEEEFRALKPCVNFSGLGKLYIPYTKYSNIKSRRLEKVKRYHESIKESNTEIHEGPDHSEH</sequence>
<evidence type="ECO:0000313" key="1">
    <source>
        <dbReference type="EMBL" id="DAE22454.1"/>
    </source>
</evidence>
<keyword evidence="1" id="KW-0238">DNA-binding</keyword>
<protein>
    <submittedName>
        <fullName evidence="1">Histone family protein DNA-binding protein, Burkholderia ambifaria, Histone family.85A</fullName>
    </submittedName>
</protein>
<organism evidence="1">
    <name type="scientific">CrAss-like virus sp. ctDAq1</name>
    <dbReference type="NCBI Taxonomy" id="2826822"/>
    <lineage>
        <taxon>Viruses</taxon>
        <taxon>Duplodnaviria</taxon>
        <taxon>Heunggongvirae</taxon>
        <taxon>Uroviricota</taxon>
        <taxon>Caudoviricetes</taxon>
        <taxon>Crassvirales</taxon>
    </lineage>
</organism>
<name>A0A8S5QTD5_9CAUD</name>
<reference evidence="1" key="1">
    <citation type="journal article" date="2021" name="Proc. Natl. Acad. Sci. U.S.A.">
        <title>A Catalog of Tens of Thousands of Viruses from Human Metagenomes Reveals Hidden Associations with Chronic Diseases.</title>
        <authorList>
            <person name="Tisza M.J."/>
            <person name="Buck C.B."/>
        </authorList>
    </citation>
    <scope>NUCLEOTIDE SEQUENCE</scope>
    <source>
        <strain evidence="1">CtDAq1</strain>
    </source>
</reference>
<dbReference type="EMBL" id="BK015733">
    <property type="protein sequence ID" value="DAE22454.1"/>
    <property type="molecule type" value="Genomic_DNA"/>
</dbReference>
<proteinExistence type="predicted"/>